<evidence type="ECO:0000256" key="1">
    <source>
        <dbReference type="ARBA" id="ARBA00008791"/>
    </source>
</evidence>
<dbReference type="Proteomes" id="UP000886005">
    <property type="component" value="Unassembled WGS sequence"/>
</dbReference>
<name>A0A7V1PV91_CALAY</name>
<dbReference type="InterPro" id="IPR006016">
    <property type="entry name" value="UspA"/>
</dbReference>
<gene>
    <name evidence="3" type="ORF">ENJ10_08555</name>
</gene>
<protein>
    <submittedName>
        <fullName evidence="3">Universal stress protein</fullName>
    </submittedName>
</protein>
<feature type="domain" description="UspA" evidence="2">
    <location>
        <begin position="127"/>
        <end position="264"/>
    </location>
</feature>
<dbReference type="Pfam" id="PF00582">
    <property type="entry name" value="Usp"/>
    <property type="match status" value="2"/>
</dbReference>
<organism evidence="3">
    <name type="scientific">Caldithrix abyssi</name>
    <dbReference type="NCBI Taxonomy" id="187145"/>
    <lineage>
        <taxon>Bacteria</taxon>
        <taxon>Pseudomonadati</taxon>
        <taxon>Calditrichota</taxon>
        <taxon>Calditrichia</taxon>
        <taxon>Calditrichales</taxon>
        <taxon>Calditrichaceae</taxon>
        <taxon>Caldithrix</taxon>
    </lineage>
</organism>
<comment type="caution">
    <text evidence="3">The sequence shown here is derived from an EMBL/GenBank/DDBJ whole genome shotgun (WGS) entry which is preliminary data.</text>
</comment>
<dbReference type="CDD" id="cd00293">
    <property type="entry name" value="USP-like"/>
    <property type="match status" value="2"/>
</dbReference>
<feature type="domain" description="UspA" evidence="2">
    <location>
        <begin position="1"/>
        <end position="119"/>
    </location>
</feature>
<dbReference type="InterPro" id="IPR006015">
    <property type="entry name" value="Universal_stress_UspA"/>
</dbReference>
<evidence type="ECO:0000313" key="3">
    <source>
        <dbReference type="EMBL" id="HED10726.1"/>
    </source>
</evidence>
<proteinExistence type="inferred from homology"/>
<dbReference type="PANTHER" id="PTHR46268">
    <property type="entry name" value="STRESS RESPONSE PROTEIN NHAX"/>
    <property type="match status" value="1"/>
</dbReference>
<accession>A0A7V1PV91</accession>
<sequence length="268" mass="29593">AGNYSAHLSLLHAVVDYSGANLETATRPEHRQFVEVESGIARQKLHPLLEKVYAAGLKGDIRLEEDILPGDAILNHLRANHYDLIVIGTHGQTGLKKWLYGSVAEKVVRHSPIPVLSVPHKAPAPDFKKILVPLDFSDYSRQAARLAPKIAHKFGASIEFLNVIEQQMHPAFYAGGIESLFEVDPEIRPRTLELMKKTTGAAPGETVYKVLEGRPHKTIVEEAEENAIDLIIMATHGYNYLDHILLGSTTERVVSHAPCAVLTIERGK</sequence>
<feature type="non-terminal residue" evidence="3">
    <location>
        <position position="1"/>
    </location>
</feature>
<comment type="similarity">
    <text evidence="1">Belongs to the universal stress protein A family.</text>
</comment>
<dbReference type="PANTHER" id="PTHR46268:SF6">
    <property type="entry name" value="UNIVERSAL STRESS PROTEIN UP12"/>
    <property type="match status" value="1"/>
</dbReference>
<reference evidence="3" key="1">
    <citation type="journal article" date="2020" name="mSystems">
        <title>Genome- and Community-Level Interaction Insights into Carbon Utilization and Element Cycling Functions of Hydrothermarchaeota in Hydrothermal Sediment.</title>
        <authorList>
            <person name="Zhou Z."/>
            <person name="Liu Y."/>
            <person name="Xu W."/>
            <person name="Pan J."/>
            <person name="Luo Z.H."/>
            <person name="Li M."/>
        </authorList>
    </citation>
    <scope>NUCLEOTIDE SEQUENCE [LARGE SCALE GENOMIC DNA]</scope>
    <source>
        <strain evidence="3">HyVt-456</strain>
    </source>
</reference>
<dbReference type="InterPro" id="IPR014729">
    <property type="entry name" value="Rossmann-like_a/b/a_fold"/>
</dbReference>
<dbReference type="SUPFAM" id="SSF52402">
    <property type="entry name" value="Adenine nucleotide alpha hydrolases-like"/>
    <property type="match status" value="2"/>
</dbReference>
<dbReference type="EMBL" id="DRLD01000233">
    <property type="protein sequence ID" value="HED10726.1"/>
    <property type="molecule type" value="Genomic_DNA"/>
</dbReference>
<evidence type="ECO:0000259" key="2">
    <source>
        <dbReference type="Pfam" id="PF00582"/>
    </source>
</evidence>
<dbReference type="PRINTS" id="PR01438">
    <property type="entry name" value="UNVRSLSTRESS"/>
</dbReference>
<dbReference type="AlphaFoldDB" id="A0A7V1PV91"/>
<dbReference type="Gene3D" id="3.40.50.620">
    <property type="entry name" value="HUPs"/>
    <property type="match status" value="2"/>
</dbReference>